<dbReference type="KEGG" id="gtr:GLOTRDRAFT_134715"/>
<feature type="compositionally biased region" description="Low complexity" evidence="1">
    <location>
        <begin position="114"/>
        <end position="124"/>
    </location>
</feature>
<accession>S7PQG5</accession>
<name>S7PQG5_GLOTA</name>
<evidence type="ECO:0000313" key="3">
    <source>
        <dbReference type="Proteomes" id="UP000030669"/>
    </source>
</evidence>
<organism evidence="2 3">
    <name type="scientific">Gloeophyllum trabeum (strain ATCC 11539 / FP-39264 / Madison 617)</name>
    <name type="common">Brown rot fungus</name>
    <dbReference type="NCBI Taxonomy" id="670483"/>
    <lineage>
        <taxon>Eukaryota</taxon>
        <taxon>Fungi</taxon>
        <taxon>Dikarya</taxon>
        <taxon>Basidiomycota</taxon>
        <taxon>Agaricomycotina</taxon>
        <taxon>Agaricomycetes</taxon>
        <taxon>Gloeophyllales</taxon>
        <taxon>Gloeophyllaceae</taxon>
        <taxon>Gloeophyllum</taxon>
    </lineage>
</organism>
<dbReference type="GeneID" id="19303150"/>
<dbReference type="AlphaFoldDB" id="S7PQG5"/>
<evidence type="ECO:0000313" key="2">
    <source>
        <dbReference type="EMBL" id="EPQ49708.1"/>
    </source>
</evidence>
<feature type="region of interest" description="Disordered" evidence="1">
    <location>
        <begin position="56"/>
        <end position="230"/>
    </location>
</feature>
<proteinExistence type="predicted"/>
<dbReference type="Proteomes" id="UP000030669">
    <property type="component" value="Unassembled WGS sequence"/>
</dbReference>
<dbReference type="EMBL" id="KB469719">
    <property type="protein sequence ID" value="EPQ49708.1"/>
    <property type="molecule type" value="Genomic_DNA"/>
</dbReference>
<dbReference type="HOGENOM" id="CLU_1207300_0_0_1"/>
<keyword evidence="3" id="KW-1185">Reference proteome</keyword>
<evidence type="ECO:0000256" key="1">
    <source>
        <dbReference type="SAM" id="MobiDB-lite"/>
    </source>
</evidence>
<gene>
    <name evidence="2" type="ORF">GLOTRDRAFT_134715</name>
</gene>
<protein>
    <submittedName>
        <fullName evidence="2">Uncharacterized protein</fullName>
    </submittedName>
</protein>
<feature type="non-terminal residue" evidence="2">
    <location>
        <position position="230"/>
    </location>
</feature>
<feature type="region of interest" description="Disordered" evidence="1">
    <location>
        <begin position="1"/>
        <end position="21"/>
    </location>
</feature>
<reference evidence="2 3" key="1">
    <citation type="journal article" date="2012" name="Science">
        <title>The Paleozoic origin of enzymatic lignin decomposition reconstructed from 31 fungal genomes.</title>
        <authorList>
            <person name="Floudas D."/>
            <person name="Binder M."/>
            <person name="Riley R."/>
            <person name="Barry K."/>
            <person name="Blanchette R.A."/>
            <person name="Henrissat B."/>
            <person name="Martinez A.T."/>
            <person name="Otillar R."/>
            <person name="Spatafora J.W."/>
            <person name="Yadav J.S."/>
            <person name="Aerts A."/>
            <person name="Benoit I."/>
            <person name="Boyd A."/>
            <person name="Carlson A."/>
            <person name="Copeland A."/>
            <person name="Coutinho P.M."/>
            <person name="de Vries R.P."/>
            <person name="Ferreira P."/>
            <person name="Findley K."/>
            <person name="Foster B."/>
            <person name="Gaskell J."/>
            <person name="Glotzer D."/>
            <person name="Gorecki P."/>
            <person name="Heitman J."/>
            <person name="Hesse C."/>
            <person name="Hori C."/>
            <person name="Igarashi K."/>
            <person name="Jurgens J.A."/>
            <person name="Kallen N."/>
            <person name="Kersten P."/>
            <person name="Kohler A."/>
            <person name="Kuees U."/>
            <person name="Kumar T.K.A."/>
            <person name="Kuo A."/>
            <person name="LaButti K."/>
            <person name="Larrondo L.F."/>
            <person name="Lindquist E."/>
            <person name="Ling A."/>
            <person name="Lombard V."/>
            <person name="Lucas S."/>
            <person name="Lundell T."/>
            <person name="Martin R."/>
            <person name="McLaughlin D.J."/>
            <person name="Morgenstern I."/>
            <person name="Morin E."/>
            <person name="Murat C."/>
            <person name="Nagy L.G."/>
            <person name="Nolan M."/>
            <person name="Ohm R.A."/>
            <person name="Patyshakuliyeva A."/>
            <person name="Rokas A."/>
            <person name="Ruiz-Duenas F.J."/>
            <person name="Sabat G."/>
            <person name="Salamov A."/>
            <person name="Samejima M."/>
            <person name="Schmutz J."/>
            <person name="Slot J.C."/>
            <person name="St John F."/>
            <person name="Stenlid J."/>
            <person name="Sun H."/>
            <person name="Sun S."/>
            <person name="Syed K."/>
            <person name="Tsang A."/>
            <person name="Wiebenga A."/>
            <person name="Young D."/>
            <person name="Pisabarro A."/>
            <person name="Eastwood D.C."/>
            <person name="Martin F."/>
            <person name="Cullen D."/>
            <person name="Grigoriev I.V."/>
            <person name="Hibbett D.S."/>
        </authorList>
    </citation>
    <scope>NUCLEOTIDE SEQUENCE [LARGE SCALE GENOMIC DNA]</scope>
    <source>
        <strain evidence="2 3">ATCC 11539</strain>
    </source>
</reference>
<sequence length="230" mass="24737">MSKTQTGAPGAVALSRGQKAAQTRAINKRIRDEQDAKITAKPTTARDAKVKAVENRVWMQSQGATRKRAGSVMAPTNTNKNKKTKNDSASVDNYKTLADTPAAKGRLYKPAVIASDSDGSSVPSDVDDVDADDDAEGQREAEAEESDDEQLMQMAPRSLAEALQSEAPLFQGHHYDSGDEEYDPVLHAPPKMRRKSRSVSTSSYDSGHVSVPDDEASEDGVPSSTSRRSS</sequence>
<dbReference type="RefSeq" id="XP_007871837.1">
    <property type="nucleotide sequence ID" value="XM_007873646.1"/>
</dbReference>
<feature type="compositionally biased region" description="Acidic residues" evidence="1">
    <location>
        <begin position="125"/>
        <end position="135"/>
    </location>
</feature>